<sequence length="60" mass="7104">MRPNNRLQQLKYKLSKRFYTPPSQALFKAVQYAAYRQDGGHNLSSRFVVFAIQRLCKKKI</sequence>
<reference evidence="1 2" key="1">
    <citation type="submission" date="2018-11" db="EMBL/GenBank/DDBJ databases">
        <title>Complete Genome Sequence of Vbrio mediterranei 117-T6: a Potential Pathogen Bacteria Isolated from the Conchocelis of Pyropia.</title>
        <authorList>
            <person name="Liu Q."/>
        </authorList>
    </citation>
    <scope>NUCLEOTIDE SEQUENCE [LARGE SCALE GENOMIC DNA]</scope>
    <source>
        <strain evidence="1 2">117-T6</strain>
    </source>
</reference>
<accession>A0A3G4VGL7</accession>
<organism evidence="1 2">
    <name type="scientific">Vibrio mediterranei</name>
    <dbReference type="NCBI Taxonomy" id="689"/>
    <lineage>
        <taxon>Bacteria</taxon>
        <taxon>Pseudomonadati</taxon>
        <taxon>Pseudomonadota</taxon>
        <taxon>Gammaproteobacteria</taxon>
        <taxon>Vibrionales</taxon>
        <taxon>Vibrionaceae</taxon>
        <taxon>Vibrio</taxon>
    </lineage>
</organism>
<dbReference type="EMBL" id="CP033577">
    <property type="protein sequence ID" value="AYV22151.1"/>
    <property type="molecule type" value="Genomic_DNA"/>
</dbReference>
<dbReference type="AlphaFoldDB" id="A0A3G4VGL7"/>
<dbReference type="Proteomes" id="UP000279760">
    <property type="component" value="Chromosome 1"/>
</dbReference>
<protein>
    <submittedName>
        <fullName evidence="1">Uncharacterized protein</fullName>
    </submittedName>
</protein>
<proteinExistence type="predicted"/>
<evidence type="ECO:0000313" key="1">
    <source>
        <dbReference type="EMBL" id="AYV22151.1"/>
    </source>
</evidence>
<gene>
    <name evidence="1" type="ORF">ECB94_13190</name>
</gene>
<name>A0A3G4VGL7_9VIBR</name>
<evidence type="ECO:0000313" key="2">
    <source>
        <dbReference type="Proteomes" id="UP000279760"/>
    </source>
</evidence>